<accession>A0A921UI12</accession>
<dbReference type="CDD" id="cd00121">
    <property type="entry name" value="MATH"/>
    <property type="match status" value="1"/>
</dbReference>
<organism evidence="5 6">
    <name type="scientific">Sorghum bicolor</name>
    <name type="common">Sorghum</name>
    <name type="synonym">Sorghum vulgare</name>
    <dbReference type="NCBI Taxonomy" id="4558"/>
    <lineage>
        <taxon>Eukaryota</taxon>
        <taxon>Viridiplantae</taxon>
        <taxon>Streptophyta</taxon>
        <taxon>Embryophyta</taxon>
        <taxon>Tracheophyta</taxon>
        <taxon>Spermatophyta</taxon>
        <taxon>Magnoliopsida</taxon>
        <taxon>Liliopsida</taxon>
        <taxon>Poales</taxon>
        <taxon>Poaceae</taxon>
        <taxon>PACMAD clade</taxon>
        <taxon>Panicoideae</taxon>
        <taxon>Andropogonodae</taxon>
        <taxon>Andropogoneae</taxon>
        <taxon>Sorghinae</taxon>
        <taxon>Sorghum</taxon>
    </lineage>
</organism>
<dbReference type="Gene3D" id="2.60.210.10">
    <property type="entry name" value="Apoptosis, Tumor Necrosis Factor Receptor Associated Protein 2, Chain A"/>
    <property type="match status" value="1"/>
</dbReference>
<evidence type="ECO:0000313" key="5">
    <source>
        <dbReference type="EMBL" id="KAG0530501.1"/>
    </source>
</evidence>
<dbReference type="Pfam" id="PF22486">
    <property type="entry name" value="MATH_2"/>
    <property type="match status" value="1"/>
</dbReference>
<dbReference type="EMBL" id="CM027684">
    <property type="protein sequence ID" value="KAG0530501.1"/>
    <property type="molecule type" value="Genomic_DNA"/>
</dbReference>
<reference evidence="5" key="1">
    <citation type="journal article" date="2019" name="BMC Genomics">
        <title>A new reference genome for Sorghum bicolor reveals high levels of sequence similarity between sweet and grain genotypes: implications for the genetics of sugar metabolism.</title>
        <authorList>
            <person name="Cooper E.A."/>
            <person name="Brenton Z.W."/>
            <person name="Flinn B.S."/>
            <person name="Jenkins J."/>
            <person name="Shu S."/>
            <person name="Flowers D."/>
            <person name="Luo F."/>
            <person name="Wang Y."/>
            <person name="Xia P."/>
            <person name="Barry K."/>
            <person name="Daum C."/>
            <person name="Lipzen A."/>
            <person name="Yoshinaga Y."/>
            <person name="Schmutz J."/>
            <person name="Saski C."/>
            <person name="Vermerris W."/>
            <person name="Kresovich S."/>
        </authorList>
    </citation>
    <scope>NUCLEOTIDE SEQUENCE</scope>
</reference>
<evidence type="ECO:0000256" key="2">
    <source>
        <dbReference type="ARBA" id="ARBA00010846"/>
    </source>
</evidence>
<dbReference type="PANTHER" id="PTHR26379">
    <property type="entry name" value="BTB/POZ AND MATH DOMAIN-CONTAINING PROTEIN 1"/>
    <property type="match status" value="1"/>
</dbReference>
<dbReference type="PROSITE" id="PS50144">
    <property type="entry name" value="MATH"/>
    <property type="match status" value="1"/>
</dbReference>
<dbReference type="AlphaFoldDB" id="A0A921UI12"/>
<evidence type="ECO:0000256" key="1">
    <source>
        <dbReference type="ARBA" id="ARBA00004906"/>
    </source>
</evidence>
<evidence type="ECO:0000313" key="6">
    <source>
        <dbReference type="Proteomes" id="UP000807115"/>
    </source>
</evidence>
<dbReference type="InterPro" id="IPR045005">
    <property type="entry name" value="BPM1-6"/>
</dbReference>
<dbReference type="Proteomes" id="UP000807115">
    <property type="component" value="Chromosome 5"/>
</dbReference>
<comment type="caution">
    <text evidence="5">The sequence shown here is derived from an EMBL/GenBank/DDBJ whole genome shotgun (WGS) entry which is preliminary data.</text>
</comment>
<dbReference type="SUPFAM" id="SSF54695">
    <property type="entry name" value="POZ domain"/>
    <property type="match status" value="1"/>
</dbReference>
<protein>
    <recommendedName>
        <fullName evidence="4">MATH domain-containing protein</fullName>
    </recommendedName>
</protein>
<dbReference type="Gene3D" id="3.30.710.10">
    <property type="entry name" value="Potassium Channel Kv1.1, Chain A"/>
    <property type="match status" value="1"/>
</dbReference>
<dbReference type="InterPro" id="IPR008974">
    <property type="entry name" value="TRAF-like"/>
</dbReference>
<feature type="non-terminal residue" evidence="5">
    <location>
        <position position="1"/>
    </location>
</feature>
<name>A0A921UI12_SORBI</name>
<comment type="similarity">
    <text evidence="2">Belongs to the Tdpoz family.</text>
</comment>
<dbReference type="InterPro" id="IPR056423">
    <property type="entry name" value="BACK_BPM_SPOP"/>
</dbReference>
<dbReference type="InterPro" id="IPR002083">
    <property type="entry name" value="MATH/TRAF_dom"/>
</dbReference>
<dbReference type="Gene3D" id="1.25.40.420">
    <property type="match status" value="1"/>
</dbReference>
<proteinExistence type="inferred from homology"/>
<dbReference type="GO" id="GO:0016567">
    <property type="term" value="P:protein ubiquitination"/>
    <property type="evidence" value="ECO:0007669"/>
    <property type="project" value="InterPro"/>
</dbReference>
<evidence type="ECO:0000259" key="4">
    <source>
        <dbReference type="PROSITE" id="PS50144"/>
    </source>
</evidence>
<sequence>NYVSASSSATGGDNNSGSTSTITAEMTTGRHKLKVESYARTKGGVGKFIDSITFSIGGHSWYIRYYPDGNRDKSVDWISIYLYLYLGGAGIEDDGGVKARYKFSLFTDAAAAGGVTDMEEATKGGSFRIRCDVTVMKETCVETTMADSVTVPASELNQHLGTLLDSKVGGEVTFDVGGEQFTAHRIQIDDVEPRVFRALLHFIYTDSLPEIDEEDEPGMAQHLLVVADNAEHDCQGLKEGCFKFLRSPGNTKAVVESEGFQHLRSSCPSLIEEMLVKVAP</sequence>
<dbReference type="Pfam" id="PF24570">
    <property type="entry name" value="BACK_BPM_SPOP"/>
    <property type="match status" value="1"/>
</dbReference>
<evidence type="ECO:0000256" key="3">
    <source>
        <dbReference type="SAM" id="MobiDB-lite"/>
    </source>
</evidence>
<reference evidence="5" key="2">
    <citation type="submission" date="2020-10" db="EMBL/GenBank/DDBJ databases">
        <authorList>
            <person name="Cooper E.A."/>
            <person name="Brenton Z.W."/>
            <person name="Flinn B.S."/>
            <person name="Jenkins J."/>
            <person name="Shu S."/>
            <person name="Flowers D."/>
            <person name="Luo F."/>
            <person name="Wang Y."/>
            <person name="Xia P."/>
            <person name="Barry K."/>
            <person name="Daum C."/>
            <person name="Lipzen A."/>
            <person name="Yoshinaga Y."/>
            <person name="Schmutz J."/>
            <person name="Saski C."/>
            <person name="Vermerris W."/>
            <person name="Kresovich S."/>
        </authorList>
    </citation>
    <scope>NUCLEOTIDE SEQUENCE</scope>
</reference>
<gene>
    <name evidence="5" type="ORF">BDA96_05G192000</name>
</gene>
<feature type="region of interest" description="Disordered" evidence="3">
    <location>
        <begin position="1"/>
        <end position="23"/>
    </location>
</feature>
<dbReference type="SUPFAM" id="SSF49599">
    <property type="entry name" value="TRAF domain-like"/>
    <property type="match status" value="1"/>
</dbReference>
<dbReference type="InterPro" id="IPR011333">
    <property type="entry name" value="SKP1/BTB/POZ_sf"/>
</dbReference>
<dbReference type="PANTHER" id="PTHR26379:SF404">
    <property type="entry name" value="MATH DOMAIN-CONTAINING PROTEIN"/>
    <property type="match status" value="1"/>
</dbReference>
<comment type="pathway">
    <text evidence="1">Protein modification; protein ubiquitination.</text>
</comment>
<feature type="domain" description="MATH" evidence="4">
    <location>
        <begin position="28"/>
        <end position="155"/>
    </location>
</feature>